<dbReference type="Pfam" id="PF02674">
    <property type="entry name" value="Colicin_V"/>
    <property type="match status" value="1"/>
</dbReference>
<sequence>MRNVGPNYSHVRKGGFRTTEQDYLMNWADFIILAIIGISAIFSISRGFISEALSLFGWILAFWLGFTFMHPLAMELAPWIDTPSVRLIIAFVALVVITLLLTALVNGLIGRLVEKTGLTGTDRMLGIIFGAVRGIAIVAICVLLLDGLTVLPADPWWQESMLLGRFQELATEIRGLLPPELAGYLTHPDSPPVGIPPR</sequence>
<feature type="transmembrane region" description="Helical" evidence="5">
    <location>
        <begin position="85"/>
        <end position="113"/>
    </location>
</feature>
<evidence type="ECO:0000256" key="5">
    <source>
        <dbReference type="SAM" id="Phobius"/>
    </source>
</evidence>
<dbReference type="InterPro" id="IPR052719">
    <property type="entry name" value="CvpA-like"/>
</dbReference>
<feature type="transmembrane region" description="Helical" evidence="5">
    <location>
        <begin position="52"/>
        <end position="73"/>
    </location>
</feature>
<keyword evidence="2 5" id="KW-0812">Transmembrane</keyword>
<proteinExistence type="predicted"/>
<dbReference type="InterPro" id="IPR003825">
    <property type="entry name" value="Colicin-V_CvpA"/>
</dbReference>
<dbReference type="EMBL" id="CAADFA010000335">
    <property type="protein sequence ID" value="VFJ63116.1"/>
    <property type="molecule type" value="Genomic_DNA"/>
</dbReference>
<evidence type="ECO:0000313" key="7">
    <source>
        <dbReference type="EMBL" id="VFJ65123.1"/>
    </source>
</evidence>
<protein>
    <submittedName>
        <fullName evidence="7">Membrane protein required for colicin V production</fullName>
    </submittedName>
</protein>
<evidence type="ECO:0000313" key="8">
    <source>
        <dbReference type="EMBL" id="VFK15922.1"/>
    </source>
</evidence>
<dbReference type="AlphaFoldDB" id="A0A450TDS7"/>
<dbReference type="PANTHER" id="PTHR36926:SF1">
    <property type="entry name" value="COLICIN V PRODUCTION PROTEIN"/>
    <property type="match status" value="1"/>
</dbReference>
<feature type="transmembrane region" description="Helical" evidence="5">
    <location>
        <begin position="125"/>
        <end position="145"/>
    </location>
</feature>
<evidence type="ECO:0000313" key="6">
    <source>
        <dbReference type="EMBL" id="VFJ63116.1"/>
    </source>
</evidence>
<gene>
    <name evidence="7" type="ORF">BECKFM1743A_GA0114220_103745</name>
    <name evidence="8" type="ORF">BECKFM1743B_GA0114221_103941</name>
    <name evidence="6" type="ORF">BECKFM1743C_GA0114222_103352</name>
</gene>
<keyword evidence="3 5" id="KW-1133">Transmembrane helix</keyword>
<dbReference type="PANTHER" id="PTHR36926">
    <property type="entry name" value="COLICIN V PRODUCTION PROTEIN"/>
    <property type="match status" value="1"/>
</dbReference>
<evidence type="ECO:0000256" key="4">
    <source>
        <dbReference type="ARBA" id="ARBA00023136"/>
    </source>
</evidence>
<accession>A0A450TDS7</accession>
<evidence type="ECO:0000256" key="3">
    <source>
        <dbReference type="ARBA" id="ARBA00022989"/>
    </source>
</evidence>
<feature type="transmembrane region" description="Helical" evidence="5">
    <location>
        <begin position="24"/>
        <end position="45"/>
    </location>
</feature>
<comment type="subcellular location">
    <subcellularLocation>
        <location evidence="1">Membrane</location>
        <topology evidence="1">Multi-pass membrane protein</topology>
    </subcellularLocation>
</comment>
<dbReference type="EMBL" id="CAADFL010000394">
    <property type="protein sequence ID" value="VFK15922.1"/>
    <property type="molecule type" value="Genomic_DNA"/>
</dbReference>
<name>A0A450TDS7_9GAMM</name>
<evidence type="ECO:0000256" key="1">
    <source>
        <dbReference type="ARBA" id="ARBA00004141"/>
    </source>
</evidence>
<reference evidence="7" key="1">
    <citation type="submission" date="2019-02" db="EMBL/GenBank/DDBJ databases">
        <authorList>
            <person name="Gruber-Vodicka R. H."/>
            <person name="Seah K. B. B."/>
        </authorList>
    </citation>
    <scope>NUCLEOTIDE SEQUENCE</scope>
    <source>
        <strain evidence="7">BECK_BZ163</strain>
        <strain evidence="8">BECK_BZ164</strain>
        <strain evidence="6">BECK_BZ165</strain>
    </source>
</reference>
<dbReference type="GO" id="GO:0009403">
    <property type="term" value="P:toxin biosynthetic process"/>
    <property type="evidence" value="ECO:0007669"/>
    <property type="project" value="InterPro"/>
</dbReference>
<organism evidence="7">
    <name type="scientific">Candidatus Kentrum sp. FM</name>
    <dbReference type="NCBI Taxonomy" id="2126340"/>
    <lineage>
        <taxon>Bacteria</taxon>
        <taxon>Pseudomonadati</taxon>
        <taxon>Pseudomonadota</taxon>
        <taxon>Gammaproteobacteria</taxon>
        <taxon>Candidatus Kentrum</taxon>
    </lineage>
</organism>
<evidence type="ECO:0000256" key="2">
    <source>
        <dbReference type="ARBA" id="ARBA00022692"/>
    </source>
</evidence>
<dbReference type="GO" id="GO:0016020">
    <property type="term" value="C:membrane"/>
    <property type="evidence" value="ECO:0007669"/>
    <property type="project" value="UniProtKB-SubCell"/>
</dbReference>
<keyword evidence="4 5" id="KW-0472">Membrane</keyword>
<dbReference type="EMBL" id="CAADEZ010000374">
    <property type="protein sequence ID" value="VFJ65123.1"/>
    <property type="molecule type" value="Genomic_DNA"/>
</dbReference>